<evidence type="ECO:0000313" key="3">
    <source>
        <dbReference type="Proteomes" id="UP000193207"/>
    </source>
</evidence>
<gene>
    <name evidence="2" type="ORF">ROH8110_00051</name>
</gene>
<keyword evidence="3" id="KW-1185">Reference proteome</keyword>
<sequence length="210" mass="22937">MTKAIDITQAIRPKSDQLNADDLLTGPRTIRIRDVKNTGGEQPVSVYFYGDDGKPWKPAKSALRVLAAVWGPNAAKWIGLHCTIYNDETVTWAGVAVGGIRVSHMEGLSKSRTLMLTKTRGKKVGVTIEPLNLKTETRADKIRARLFEVAEGQEMSVADAWAKLSDDDKADLGDDLLTQLQQVEQAAQEHRENDPNAAADDLNEALGGDD</sequence>
<evidence type="ECO:0000256" key="1">
    <source>
        <dbReference type="SAM" id="MobiDB-lite"/>
    </source>
</evidence>
<dbReference type="EMBL" id="FWFU01000001">
    <property type="protein sequence ID" value="SLN11026.1"/>
    <property type="molecule type" value="Genomic_DNA"/>
</dbReference>
<dbReference type="OrthoDB" id="4541095at2"/>
<organism evidence="2 3">
    <name type="scientific">Roseovarius halotolerans</name>
    <dbReference type="NCBI Taxonomy" id="505353"/>
    <lineage>
        <taxon>Bacteria</taxon>
        <taxon>Pseudomonadati</taxon>
        <taxon>Pseudomonadota</taxon>
        <taxon>Alphaproteobacteria</taxon>
        <taxon>Rhodobacterales</taxon>
        <taxon>Roseobacteraceae</taxon>
        <taxon>Roseovarius</taxon>
    </lineage>
</organism>
<reference evidence="2 3" key="1">
    <citation type="submission" date="2017-03" db="EMBL/GenBank/DDBJ databases">
        <authorList>
            <person name="Afonso C.L."/>
            <person name="Miller P.J."/>
            <person name="Scott M.A."/>
            <person name="Spackman E."/>
            <person name="Goraichik I."/>
            <person name="Dimitrov K.M."/>
            <person name="Suarez D.L."/>
            <person name="Swayne D.E."/>
        </authorList>
    </citation>
    <scope>NUCLEOTIDE SEQUENCE [LARGE SCALE GENOMIC DNA]</scope>
    <source>
        <strain evidence="2 3">CECT 8110</strain>
    </source>
</reference>
<dbReference type="RefSeq" id="WP_085815799.1">
    <property type="nucleotide sequence ID" value="NZ_FWFU01000001.1"/>
</dbReference>
<dbReference type="AlphaFoldDB" id="A0A1X6Y5N5"/>
<proteinExistence type="predicted"/>
<evidence type="ECO:0000313" key="2">
    <source>
        <dbReference type="EMBL" id="SLN11026.1"/>
    </source>
</evidence>
<accession>A0A1X6Y5N5</accession>
<dbReference type="Proteomes" id="UP000193207">
    <property type="component" value="Unassembled WGS sequence"/>
</dbReference>
<feature type="region of interest" description="Disordered" evidence="1">
    <location>
        <begin position="185"/>
        <end position="210"/>
    </location>
</feature>
<protein>
    <submittedName>
        <fullName evidence="2">Uncharacterized protein</fullName>
    </submittedName>
</protein>
<feature type="compositionally biased region" description="Acidic residues" evidence="1">
    <location>
        <begin position="201"/>
        <end position="210"/>
    </location>
</feature>
<name>A0A1X6Y5N5_9RHOB</name>